<proteinExistence type="inferred from homology"/>
<evidence type="ECO:0000256" key="7">
    <source>
        <dbReference type="ARBA" id="ARBA00023065"/>
    </source>
</evidence>
<keyword evidence="11" id="KW-1185">Reference proteome</keyword>
<dbReference type="PANTHER" id="PTHR32024">
    <property type="entry name" value="TRK SYSTEM POTASSIUM UPTAKE PROTEIN TRKG-RELATED"/>
    <property type="match status" value="1"/>
</dbReference>
<dbReference type="Pfam" id="PF02386">
    <property type="entry name" value="TrkH"/>
    <property type="match status" value="1"/>
</dbReference>
<feature type="transmembrane region" description="Helical" evidence="9">
    <location>
        <begin position="238"/>
        <end position="258"/>
    </location>
</feature>
<keyword evidence="7" id="KW-0406">Ion transport</keyword>
<sequence>MGIFRELASVGHDLGAVFLLIGLATILPLGVGAYYQEWDAFFVMGQATLLFLLLGASLRLLPKGNKPARNSLSIAATALVWVFVSFFGCLPFLFTGMGLLDAAFESMSAWTGTGFTLATNIEDWPKTLLFWRSFMQWIGGLGIIAFTLTVASRSGLVARGLYRSEGRSEAFMPSVIATAFQMWKIYVVLTIISLFAIMATGLDLWDAVNVAFCAISTGGLSIYTDGISHFQNFGLEMVLIPIMLAGALPFRLYYLVYTNRSFKEILSDRVLHLLAGVFLLVAAVLTCDLILFNNYTLIDAVREGFFMSGTAISSTGFQNTTMAGWSAAMILFLAVFVLIEGGSGSTSGGIKLDRIQVMFEAMVWWFRKTIVSPRAYIPMRHDGKPVAGKDADMLIAKSLLLIILYILLVVAILVILLHDPYFSKDVIGTMYDVFSCVGNNGSTAGVVGPDMPDYAKVVMYFAMWIGRLEIIPVIILVWGLLRGFEWHLGSGPSKK</sequence>
<comment type="similarity">
    <text evidence="2">Belongs to the TrkH potassium transport family.</text>
</comment>
<dbReference type="InterPro" id="IPR003445">
    <property type="entry name" value="Cat_transpt"/>
</dbReference>
<feature type="transmembrane region" description="Helical" evidence="9">
    <location>
        <begin position="12"/>
        <end position="35"/>
    </location>
</feature>
<comment type="subcellular location">
    <subcellularLocation>
        <location evidence="1">Cell membrane</location>
        <topology evidence="1">Multi-pass membrane protein</topology>
    </subcellularLocation>
</comment>
<keyword evidence="5 9" id="KW-0812">Transmembrane</keyword>
<evidence type="ECO:0000313" key="11">
    <source>
        <dbReference type="Proteomes" id="UP001141422"/>
    </source>
</evidence>
<dbReference type="EMBL" id="JAPTGB010000005">
    <property type="protein sequence ID" value="MCZ0860236.1"/>
    <property type="molecule type" value="Genomic_DNA"/>
</dbReference>
<dbReference type="Proteomes" id="UP001141422">
    <property type="component" value="Unassembled WGS sequence"/>
</dbReference>
<keyword evidence="3" id="KW-0813">Transport</keyword>
<evidence type="ECO:0000256" key="4">
    <source>
        <dbReference type="ARBA" id="ARBA00022475"/>
    </source>
</evidence>
<evidence type="ECO:0000256" key="2">
    <source>
        <dbReference type="ARBA" id="ARBA00009137"/>
    </source>
</evidence>
<dbReference type="RefSeq" id="WP_268924457.1">
    <property type="nucleotide sequence ID" value="NZ_JAPTGB010000005.1"/>
</dbReference>
<evidence type="ECO:0000313" key="10">
    <source>
        <dbReference type="EMBL" id="MCZ0860236.1"/>
    </source>
</evidence>
<accession>A0ABT4IF79</accession>
<keyword evidence="4" id="KW-1003">Cell membrane</keyword>
<organism evidence="10 11">
    <name type="scientific">Methanocorpusculum petauri</name>
    <dbReference type="NCBI Taxonomy" id="3002863"/>
    <lineage>
        <taxon>Archaea</taxon>
        <taxon>Methanobacteriati</taxon>
        <taxon>Methanobacteriota</taxon>
        <taxon>Stenosarchaea group</taxon>
        <taxon>Methanomicrobia</taxon>
        <taxon>Methanomicrobiales</taxon>
        <taxon>Methanocorpusculaceae</taxon>
        <taxon>Methanocorpusculum</taxon>
    </lineage>
</organism>
<evidence type="ECO:0000256" key="8">
    <source>
        <dbReference type="ARBA" id="ARBA00023136"/>
    </source>
</evidence>
<feature type="transmembrane region" description="Helical" evidence="9">
    <location>
        <begin position="270"/>
        <end position="292"/>
    </location>
</feature>
<keyword evidence="8 9" id="KW-0472">Membrane</keyword>
<dbReference type="PANTHER" id="PTHR32024:SF2">
    <property type="entry name" value="TRK SYSTEM POTASSIUM UPTAKE PROTEIN TRKG-RELATED"/>
    <property type="match status" value="1"/>
</dbReference>
<keyword evidence="6 9" id="KW-1133">Transmembrane helix</keyword>
<gene>
    <name evidence="10" type="ORF">O0S10_03190</name>
</gene>
<evidence type="ECO:0000256" key="1">
    <source>
        <dbReference type="ARBA" id="ARBA00004651"/>
    </source>
</evidence>
<feature type="transmembrane region" description="Helical" evidence="9">
    <location>
        <begin position="322"/>
        <end position="339"/>
    </location>
</feature>
<comment type="caution">
    <text evidence="10">The sequence shown here is derived from an EMBL/GenBank/DDBJ whole genome shotgun (WGS) entry which is preliminary data.</text>
</comment>
<feature type="transmembrane region" description="Helical" evidence="9">
    <location>
        <begin position="134"/>
        <end position="162"/>
    </location>
</feature>
<evidence type="ECO:0000256" key="6">
    <source>
        <dbReference type="ARBA" id="ARBA00022989"/>
    </source>
</evidence>
<evidence type="ECO:0000256" key="5">
    <source>
        <dbReference type="ARBA" id="ARBA00022692"/>
    </source>
</evidence>
<evidence type="ECO:0000256" key="9">
    <source>
        <dbReference type="SAM" id="Phobius"/>
    </source>
</evidence>
<feature type="transmembrane region" description="Helical" evidence="9">
    <location>
        <begin position="41"/>
        <end position="61"/>
    </location>
</feature>
<protein>
    <submittedName>
        <fullName evidence="10">TrkH family potassium uptake protein</fullName>
    </submittedName>
</protein>
<feature type="transmembrane region" description="Helical" evidence="9">
    <location>
        <begin position="73"/>
        <end position="94"/>
    </location>
</feature>
<feature type="transmembrane region" description="Helical" evidence="9">
    <location>
        <begin position="183"/>
        <end position="202"/>
    </location>
</feature>
<feature type="transmembrane region" description="Helical" evidence="9">
    <location>
        <begin position="457"/>
        <end position="481"/>
    </location>
</feature>
<reference evidence="10" key="1">
    <citation type="submission" date="2022-12" db="EMBL/GenBank/DDBJ databases">
        <title>Isolation and characterisation of novel Methanocorpusculum spp. from native Australian herbivores indicates the genus is ancestrally host-associated.</title>
        <authorList>
            <person name="Volmer J.G."/>
            <person name="Soo R.M."/>
            <person name="Evans P.N."/>
            <person name="Hoedt E.C."/>
            <person name="Astorga Alsina A.L."/>
            <person name="Woodcroft B.J."/>
            <person name="Tyson G.W."/>
            <person name="Hugenholtz P."/>
            <person name="Morrison M."/>
        </authorList>
    </citation>
    <scope>NUCLEOTIDE SEQUENCE</scope>
    <source>
        <strain evidence="10">MG</strain>
    </source>
</reference>
<name>A0ABT4IF79_9EURY</name>
<feature type="transmembrane region" description="Helical" evidence="9">
    <location>
        <begin position="399"/>
        <end position="417"/>
    </location>
</feature>
<evidence type="ECO:0000256" key="3">
    <source>
        <dbReference type="ARBA" id="ARBA00022448"/>
    </source>
</evidence>